<dbReference type="EMBL" id="BRYB01000876">
    <property type="protein sequence ID" value="GMI39479.1"/>
    <property type="molecule type" value="Genomic_DNA"/>
</dbReference>
<feature type="domain" description="WASH1 WAHD" evidence="4">
    <location>
        <begin position="4"/>
        <end position="302"/>
    </location>
</feature>
<evidence type="ECO:0000256" key="3">
    <source>
        <dbReference type="SAM" id="MobiDB-lite"/>
    </source>
</evidence>
<feature type="compositionally biased region" description="Low complexity" evidence="3">
    <location>
        <begin position="465"/>
        <end position="476"/>
    </location>
</feature>
<dbReference type="PANTHER" id="PTHR23331:SF1">
    <property type="entry name" value="WASH COMPLEX SUBUNIT 1"/>
    <property type="match status" value="1"/>
</dbReference>
<feature type="compositionally biased region" description="Low complexity" evidence="3">
    <location>
        <begin position="423"/>
        <end position="439"/>
    </location>
</feature>
<feature type="compositionally biased region" description="Acidic residues" evidence="3">
    <location>
        <begin position="521"/>
        <end position="532"/>
    </location>
</feature>
<dbReference type="Proteomes" id="UP001165060">
    <property type="component" value="Unassembled WGS sequence"/>
</dbReference>
<evidence type="ECO:0000256" key="2">
    <source>
        <dbReference type="ARBA" id="ARBA00023203"/>
    </source>
</evidence>
<dbReference type="InterPro" id="IPR028290">
    <property type="entry name" value="WASH1"/>
</dbReference>
<reference evidence="5 6" key="1">
    <citation type="journal article" date="2023" name="Commun. Biol.">
        <title>Genome analysis of Parmales, the sister group of diatoms, reveals the evolutionary specialization of diatoms from phago-mixotrophs to photoautotrophs.</title>
        <authorList>
            <person name="Ban H."/>
            <person name="Sato S."/>
            <person name="Yoshikawa S."/>
            <person name="Yamada K."/>
            <person name="Nakamura Y."/>
            <person name="Ichinomiya M."/>
            <person name="Sato N."/>
            <person name="Blanc-Mathieu R."/>
            <person name="Endo H."/>
            <person name="Kuwata A."/>
            <person name="Ogata H."/>
        </authorList>
    </citation>
    <scope>NUCLEOTIDE SEQUENCE [LARGE SCALE GENOMIC DNA]</scope>
</reference>
<comment type="caution">
    <text evidence="5">The sequence shown here is derived from an EMBL/GenBank/DDBJ whole genome shotgun (WGS) entry which is preliminary data.</text>
</comment>
<name>A0ABQ6N3R1_9STRA</name>
<sequence>MAIFDLPPPHTDLQQTENLLDSLHSLSTLDSAVSSVFDRLLSRISAESSRVASLDSRGGLAREKIGRIGSNRSRATTVFSSSKHPATKPPAPHARLFQSTSDPLAGAAQPAQPDPEIEYVTADPATSAVGSAAESGELQGLYARLNPHRTDMVRVEIKMEEEGLGPLPGREKLRSVGGTLLFNSRSNPYKKYSRLDNLVGSSSRERAASTEEKKDLMHAPTTLVDGDLLPDVAALDLMFKPEMGEMNNLNLPTNLDLANLADVNFTSAEGAGMRGIAPSQYQQANQLMLPAIEGFAAPPSQTEGIAAIRSSDKKGLKKSAEAPVAKKPVKAGTMSLLDQIQGTGKGGLKKAAERVIASKKKETEVKKPLTMFEQLQESMNRRQAAISGKKDRQEQKRETIAVMGGAEDFRKSVRSSLTSIGPGAARGEAGFEEAGSGSDSDSDGGGRGRAFTDDSFGASPPKVEAPIGAKAKAKAPAPAPAPARPPAASVDSEGSERRGSMWDNKSLNRMVSLTQEKSKDGDDDSDEGDWDE</sequence>
<accession>A0ABQ6N3R1</accession>
<gene>
    <name evidence="5" type="ORF">TeGR_g3109</name>
</gene>
<proteinExistence type="inferred from homology"/>
<evidence type="ECO:0000259" key="4">
    <source>
        <dbReference type="Pfam" id="PF11945"/>
    </source>
</evidence>
<evidence type="ECO:0000313" key="6">
    <source>
        <dbReference type="Proteomes" id="UP001165060"/>
    </source>
</evidence>
<protein>
    <recommendedName>
        <fullName evidence="4">WASH1 WAHD domain-containing protein</fullName>
    </recommendedName>
</protein>
<feature type="compositionally biased region" description="Polar residues" evidence="3">
    <location>
        <begin position="503"/>
        <end position="515"/>
    </location>
</feature>
<evidence type="ECO:0000256" key="1">
    <source>
        <dbReference type="ARBA" id="ARBA00005602"/>
    </source>
</evidence>
<dbReference type="PANTHER" id="PTHR23331">
    <property type="entry name" value="CXYORF1"/>
    <property type="match status" value="1"/>
</dbReference>
<keyword evidence="6" id="KW-1185">Reference proteome</keyword>
<comment type="similarity">
    <text evidence="1">Belongs to the WASH1 family.</text>
</comment>
<feature type="compositionally biased region" description="Basic and acidic residues" evidence="3">
    <location>
        <begin position="388"/>
        <end position="399"/>
    </location>
</feature>
<keyword evidence="2" id="KW-0009">Actin-binding</keyword>
<feature type="region of interest" description="Disordered" evidence="3">
    <location>
        <begin position="380"/>
        <end position="532"/>
    </location>
</feature>
<dbReference type="InterPro" id="IPR021854">
    <property type="entry name" value="WASH1_WAHD"/>
</dbReference>
<evidence type="ECO:0000313" key="5">
    <source>
        <dbReference type="EMBL" id="GMI39479.1"/>
    </source>
</evidence>
<dbReference type="Pfam" id="PF11945">
    <property type="entry name" value="WASH_WAHD"/>
    <property type="match status" value="1"/>
</dbReference>
<organism evidence="5 6">
    <name type="scientific">Tetraparma gracilis</name>
    <dbReference type="NCBI Taxonomy" id="2962635"/>
    <lineage>
        <taxon>Eukaryota</taxon>
        <taxon>Sar</taxon>
        <taxon>Stramenopiles</taxon>
        <taxon>Ochrophyta</taxon>
        <taxon>Bolidophyceae</taxon>
        <taxon>Parmales</taxon>
        <taxon>Triparmaceae</taxon>
        <taxon>Tetraparma</taxon>
    </lineage>
</organism>